<dbReference type="GO" id="GO:0006270">
    <property type="term" value="P:DNA replication initiation"/>
    <property type="evidence" value="ECO:0007669"/>
    <property type="project" value="TreeGrafter"/>
</dbReference>
<evidence type="ECO:0000256" key="3">
    <source>
        <dbReference type="ARBA" id="ARBA00022705"/>
    </source>
</evidence>
<evidence type="ECO:0000256" key="2">
    <source>
        <dbReference type="ARBA" id="ARBA00010977"/>
    </source>
</evidence>
<dbReference type="PANTHER" id="PTHR12748:SF0">
    <property type="entry name" value="ORIGIN RECOGNITION COMPLEX SUBUNIT 3"/>
    <property type="match status" value="1"/>
</dbReference>
<gene>
    <name evidence="9" type="ORF">FOMPIDRAFT_53811</name>
</gene>
<accession>S8EGN1</accession>
<dbReference type="InterPro" id="IPR045667">
    <property type="entry name" value="ORC3_N"/>
</dbReference>
<evidence type="ECO:0000256" key="4">
    <source>
        <dbReference type="ARBA" id="ARBA00023125"/>
    </source>
</evidence>
<keyword evidence="5" id="KW-0539">Nucleus</keyword>
<dbReference type="PANTHER" id="PTHR12748">
    <property type="entry name" value="ORIGIN RECOGNITION COMPLEX SUBUNIT 3"/>
    <property type="match status" value="1"/>
</dbReference>
<feature type="domain" description="Origin recognition complex subunit 3 N-terminal" evidence="7">
    <location>
        <begin position="13"/>
        <end position="301"/>
    </location>
</feature>
<dbReference type="Pfam" id="PF18137">
    <property type="entry name" value="WHD_ORC"/>
    <property type="match status" value="1"/>
</dbReference>
<reference evidence="9 10" key="1">
    <citation type="journal article" date="2012" name="Science">
        <title>The Paleozoic origin of enzymatic lignin decomposition reconstructed from 31 fungal genomes.</title>
        <authorList>
            <person name="Floudas D."/>
            <person name="Binder M."/>
            <person name="Riley R."/>
            <person name="Barry K."/>
            <person name="Blanchette R.A."/>
            <person name="Henrissat B."/>
            <person name="Martinez A.T."/>
            <person name="Otillar R."/>
            <person name="Spatafora J.W."/>
            <person name="Yadav J.S."/>
            <person name="Aerts A."/>
            <person name="Benoit I."/>
            <person name="Boyd A."/>
            <person name="Carlson A."/>
            <person name="Copeland A."/>
            <person name="Coutinho P.M."/>
            <person name="de Vries R.P."/>
            <person name="Ferreira P."/>
            <person name="Findley K."/>
            <person name="Foster B."/>
            <person name="Gaskell J."/>
            <person name="Glotzer D."/>
            <person name="Gorecki P."/>
            <person name="Heitman J."/>
            <person name="Hesse C."/>
            <person name="Hori C."/>
            <person name="Igarashi K."/>
            <person name="Jurgens J.A."/>
            <person name="Kallen N."/>
            <person name="Kersten P."/>
            <person name="Kohler A."/>
            <person name="Kuees U."/>
            <person name="Kumar T.K.A."/>
            <person name="Kuo A."/>
            <person name="LaButti K."/>
            <person name="Larrondo L.F."/>
            <person name="Lindquist E."/>
            <person name="Ling A."/>
            <person name="Lombard V."/>
            <person name="Lucas S."/>
            <person name="Lundell T."/>
            <person name="Martin R."/>
            <person name="McLaughlin D.J."/>
            <person name="Morgenstern I."/>
            <person name="Morin E."/>
            <person name="Murat C."/>
            <person name="Nagy L.G."/>
            <person name="Nolan M."/>
            <person name="Ohm R.A."/>
            <person name="Patyshakuliyeva A."/>
            <person name="Rokas A."/>
            <person name="Ruiz-Duenas F.J."/>
            <person name="Sabat G."/>
            <person name="Salamov A."/>
            <person name="Samejima M."/>
            <person name="Schmutz J."/>
            <person name="Slot J.C."/>
            <person name="St John F."/>
            <person name="Stenlid J."/>
            <person name="Sun H."/>
            <person name="Sun S."/>
            <person name="Syed K."/>
            <person name="Tsang A."/>
            <person name="Wiebenga A."/>
            <person name="Young D."/>
            <person name="Pisabarro A."/>
            <person name="Eastwood D.C."/>
            <person name="Martin F."/>
            <person name="Cullen D."/>
            <person name="Grigoriev I.V."/>
            <person name="Hibbett D.S."/>
        </authorList>
    </citation>
    <scope>NUCLEOTIDE SEQUENCE</scope>
    <source>
        <strain evidence="10">FP-58527</strain>
    </source>
</reference>
<proteinExistence type="inferred from homology"/>
<dbReference type="STRING" id="743788.S8EGN1"/>
<dbReference type="CDD" id="cd20704">
    <property type="entry name" value="Orc3"/>
    <property type="match status" value="1"/>
</dbReference>
<keyword evidence="3" id="KW-0235">DNA replication</keyword>
<evidence type="ECO:0000256" key="5">
    <source>
        <dbReference type="ARBA" id="ARBA00023242"/>
    </source>
</evidence>
<organism evidence="9 10">
    <name type="scientific">Fomitopsis schrenkii</name>
    <name type="common">Brown rot fungus</name>
    <dbReference type="NCBI Taxonomy" id="2126942"/>
    <lineage>
        <taxon>Eukaryota</taxon>
        <taxon>Fungi</taxon>
        <taxon>Dikarya</taxon>
        <taxon>Basidiomycota</taxon>
        <taxon>Agaricomycotina</taxon>
        <taxon>Agaricomycetes</taxon>
        <taxon>Polyporales</taxon>
        <taxon>Fomitopsis</taxon>
    </lineage>
</organism>
<evidence type="ECO:0000259" key="8">
    <source>
        <dbReference type="Pfam" id="PF18137"/>
    </source>
</evidence>
<dbReference type="eggNOG" id="KOG2538">
    <property type="taxonomic scope" value="Eukaryota"/>
</dbReference>
<dbReference type="InterPro" id="IPR040855">
    <property type="entry name" value="ORC_WH_C"/>
</dbReference>
<sequence length="700" mass="77458">MNPLRWRELPDGHQRRLEEYKTAWSRCLARMQGIVRAIHAPLAARIAQEVKSSYIDQLPGLPHPELPVVALSAELGSPIYADVVSQLETAQDTDSELSTNGNTTRYASATHTLQIHLHPADCPNLLTMMRAIVVGFTSQLATNEKKNRSAASLANYDIARLEAWYRTSDERPTLAVFLHDFEQFEVSVAQDAFYICSLHVPRVPLVFVLGLTSPSTPTYLHKAYSRSTLALLRVCTFSAPPASSIVDQVITKTFFDPSFDPVIMIGPATLDFLHDFTSRHTASLDALYTILQLAHMKHFTEPLTALAGADAADIDLASDAARPFADALAARLQLPSGTDLLDTVDAARDGFRRRANRLRVGLAVAEIVRKATETKGDGELLHFASAVLRGRAEKDVEHLGLAVKELPEEQLRELVEELTPLLARTEDDGSESTDETPQSRLEALRAQLPQNQTNEDGEVALRADAAQEFPVAGLANEIGDWIAELLEQCFARLDEGPLWDIWYMGNTPFPADLINPAPRLSVVSALMHPDDFLAGADVDLDLTLRYPGDEDECAPALWQLPDASILFRRYADAGRMVNVFDWFQSFAVVLEGQRRHLRRCEREAGDPAANGGKPGANGAGVQDAVRKGKQRDDRVGEDSEDGSRTDQDEDGEAGQDSEEWREEVQARFMRALHTLDHMGLVRHTGRKADHIVRTVYDVLD</sequence>
<comment type="subcellular location">
    <subcellularLocation>
        <location evidence="1">Nucleus</location>
    </subcellularLocation>
</comment>
<dbReference type="OrthoDB" id="10265211at2759"/>
<dbReference type="Pfam" id="PF07034">
    <property type="entry name" value="ORC3_N"/>
    <property type="match status" value="1"/>
</dbReference>
<dbReference type="GO" id="GO:0031261">
    <property type="term" value="C:DNA replication preinitiation complex"/>
    <property type="evidence" value="ECO:0007669"/>
    <property type="project" value="TreeGrafter"/>
</dbReference>
<comment type="similarity">
    <text evidence="2">Belongs to the ORC3 family.</text>
</comment>
<dbReference type="HOGENOM" id="CLU_010669_1_0_1"/>
<dbReference type="InterPro" id="IPR020795">
    <property type="entry name" value="ORC3"/>
</dbReference>
<name>S8EGN1_FOMSC</name>
<evidence type="ECO:0000256" key="6">
    <source>
        <dbReference type="SAM" id="MobiDB-lite"/>
    </source>
</evidence>
<evidence type="ECO:0000313" key="10">
    <source>
        <dbReference type="Proteomes" id="UP000015241"/>
    </source>
</evidence>
<dbReference type="EMBL" id="KE504136">
    <property type="protein sequence ID" value="EPT02369.1"/>
    <property type="molecule type" value="Genomic_DNA"/>
</dbReference>
<keyword evidence="4" id="KW-0238">DNA-binding</keyword>
<feature type="region of interest" description="Disordered" evidence="6">
    <location>
        <begin position="603"/>
        <end position="661"/>
    </location>
</feature>
<dbReference type="Proteomes" id="UP000015241">
    <property type="component" value="Unassembled WGS sequence"/>
</dbReference>
<evidence type="ECO:0000259" key="7">
    <source>
        <dbReference type="Pfam" id="PF07034"/>
    </source>
</evidence>
<dbReference type="GO" id="GO:0005664">
    <property type="term" value="C:nuclear origin of replication recognition complex"/>
    <property type="evidence" value="ECO:0007669"/>
    <property type="project" value="InterPro"/>
</dbReference>
<evidence type="ECO:0000313" key="9">
    <source>
        <dbReference type="EMBL" id="EPT02369.1"/>
    </source>
</evidence>
<feature type="compositionally biased region" description="Acidic residues" evidence="6">
    <location>
        <begin position="647"/>
        <end position="661"/>
    </location>
</feature>
<dbReference type="GO" id="GO:0003688">
    <property type="term" value="F:DNA replication origin binding"/>
    <property type="evidence" value="ECO:0007669"/>
    <property type="project" value="TreeGrafter"/>
</dbReference>
<keyword evidence="10" id="KW-1185">Reference proteome</keyword>
<dbReference type="InParanoid" id="S8EGN1"/>
<protein>
    <submittedName>
        <fullName evidence="9">Uncharacterized protein</fullName>
    </submittedName>
</protein>
<feature type="domain" description="Origin recognition complex subunit 3 winged helix C-terminal" evidence="8">
    <location>
        <begin position="519"/>
        <end position="696"/>
    </location>
</feature>
<evidence type="ECO:0000256" key="1">
    <source>
        <dbReference type="ARBA" id="ARBA00004123"/>
    </source>
</evidence>
<dbReference type="GO" id="GO:0005656">
    <property type="term" value="C:nuclear pre-replicative complex"/>
    <property type="evidence" value="ECO:0007669"/>
    <property type="project" value="TreeGrafter"/>
</dbReference>
<dbReference type="AlphaFoldDB" id="S8EGN1"/>
<feature type="compositionally biased region" description="Basic and acidic residues" evidence="6">
    <location>
        <begin position="624"/>
        <end position="646"/>
    </location>
</feature>